<dbReference type="EMBL" id="JMCB01000012">
    <property type="protein sequence ID" value="KFE65446.1"/>
    <property type="molecule type" value="Genomic_DNA"/>
</dbReference>
<accession>A0A085WCN3</accession>
<protein>
    <submittedName>
        <fullName evidence="1">Uncharacterized protein</fullName>
    </submittedName>
</protein>
<gene>
    <name evidence="1" type="ORF">DB31_1562</name>
</gene>
<reference evidence="1 2" key="1">
    <citation type="submission" date="2014-04" db="EMBL/GenBank/DDBJ databases">
        <title>Genome assembly of Hyalangium minutum DSM 14724.</title>
        <authorList>
            <person name="Sharma G."/>
            <person name="Subramanian S."/>
        </authorList>
    </citation>
    <scope>NUCLEOTIDE SEQUENCE [LARGE SCALE GENOMIC DNA]</scope>
    <source>
        <strain evidence="1 2">DSM 14724</strain>
    </source>
</reference>
<dbReference type="Proteomes" id="UP000028725">
    <property type="component" value="Unassembled WGS sequence"/>
</dbReference>
<sequence>MIPYCLTSGPARGDPFERLGRGQGGRRSLHLMCIWRSAPTGDNLRASWHRPWKSWIRWRTCARAWMGAVHRSPPRPPNPHRRWLLPRYLRVRRLRPLPPPFPRGVSPVWPTH</sequence>
<name>A0A085WCN3_9BACT</name>
<dbReference type="STRING" id="394096.DB31_1562"/>
<evidence type="ECO:0000313" key="2">
    <source>
        <dbReference type="Proteomes" id="UP000028725"/>
    </source>
</evidence>
<proteinExistence type="predicted"/>
<dbReference type="AlphaFoldDB" id="A0A085WCN3"/>
<evidence type="ECO:0000313" key="1">
    <source>
        <dbReference type="EMBL" id="KFE65446.1"/>
    </source>
</evidence>
<keyword evidence="2" id="KW-1185">Reference proteome</keyword>
<organism evidence="1 2">
    <name type="scientific">Hyalangium minutum</name>
    <dbReference type="NCBI Taxonomy" id="394096"/>
    <lineage>
        <taxon>Bacteria</taxon>
        <taxon>Pseudomonadati</taxon>
        <taxon>Myxococcota</taxon>
        <taxon>Myxococcia</taxon>
        <taxon>Myxococcales</taxon>
        <taxon>Cystobacterineae</taxon>
        <taxon>Archangiaceae</taxon>
        <taxon>Hyalangium</taxon>
    </lineage>
</organism>
<comment type="caution">
    <text evidence="1">The sequence shown here is derived from an EMBL/GenBank/DDBJ whole genome shotgun (WGS) entry which is preliminary data.</text>
</comment>